<evidence type="ECO:0000259" key="5">
    <source>
        <dbReference type="PROSITE" id="PS50977"/>
    </source>
</evidence>
<dbReference type="Pfam" id="PF00440">
    <property type="entry name" value="TetR_N"/>
    <property type="match status" value="1"/>
</dbReference>
<dbReference type="SUPFAM" id="SSF48498">
    <property type="entry name" value="Tetracyclin repressor-like, C-terminal domain"/>
    <property type="match status" value="1"/>
</dbReference>
<evidence type="ECO:0000256" key="3">
    <source>
        <dbReference type="ARBA" id="ARBA00023163"/>
    </source>
</evidence>
<dbReference type="KEGG" id="fbe:FF125_02540"/>
<feature type="DNA-binding region" description="H-T-H motif" evidence="4">
    <location>
        <begin position="28"/>
        <end position="47"/>
    </location>
</feature>
<dbReference type="OrthoDB" id="9798857at2"/>
<dbReference type="Gene3D" id="1.10.357.10">
    <property type="entry name" value="Tetracycline Repressor, domain 2"/>
    <property type="match status" value="1"/>
</dbReference>
<protein>
    <submittedName>
        <fullName evidence="6">TetR/AcrR family transcriptional regulator</fullName>
    </submittedName>
</protein>
<proteinExistence type="predicted"/>
<evidence type="ECO:0000256" key="4">
    <source>
        <dbReference type="PROSITE-ProRule" id="PRU00335"/>
    </source>
</evidence>
<feature type="domain" description="HTH tetR-type" evidence="5">
    <location>
        <begin position="5"/>
        <end position="65"/>
    </location>
</feature>
<dbReference type="SUPFAM" id="SSF46689">
    <property type="entry name" value="Homeodomain-like"/>
    <property type="match status" value="1"/>
</dbReference>
<accession>A0A5B7TQE7</accession>
<dbReference type="GO" id="GO:0003677">
    <property type="term" value="F:DNA binding"/>
    <property type="evidence" value="ECO:0007669"/>
    <property type="project" value="UniProtKB-UniRule"/>
</dbReference>
<dbReference type="RefSeq" id="WP_138948304.1">
    <property type="nucleotide sequence ID" value="NZ_CP040749.1"/>
</dbReference>
<dbReference type="AlphaFoldDB" id="A0A5B7TQE7"/>
<dbReference type="PRINTS" id="PR00455">
    <property type="entry name" value="HTHTETR"/>
</dbReference>
<dbReference type="Pfam" id="PF16925">
    <property type="entry name" value="TetR_C_13"/>
    <property type="match status" value="1"/>
</dbReference>
<dbReference type="PROSITE" id="PS01081">
    <property type="entry name" value="HTH_TETR_1"/>
    <property type="match status" value="1"/>
</dbReference>
<keyword evidence="7" id="KW-1185">Reference proteome</keyword>
<evidence type="ECO:0000256" key="2">
    <source>
        <dbReference type="ARBA" id="ARBA00023125"/>
    </source>
</evidence>
<dbReference type="PROSITE" id="PS50977">
    <property type="entry name" value="HTH_TETR_2"/>
    <property type="match status" value="1"/>
</dbReference>
<keyword evidence="3" id="KW-0804">Transcription</keyword>
<reference evidence="6 7" key="1">
    <citation type="submission" date="2019-05" db="EMBL/GenBank/DDBJ databases">
        <title>Algicella ahnfeltiae gen. nov., sp. nov., a novel marine bacterium of the family Flavobacteriaceae isolated from a red alga.</title>
        <authorList>
            <person name="Nedashkovskaya O.I."/>
            <person name="Kukhlevskiy A.D."/>
            <person name="Kim S.-G."/>
            <person name="Zhukova N.V."/>
            <person name="Mikhailov V.V."/>
        </authorList>
    </citation>
    <scope>NUCLEOTIDE SEQUENCE [LARGE SCALE GENOMIC DNA]</scope>
    <source>
        <strain evidence="6 7">10Alg115</strain>
    </source>
</reference>
<gene>
    <name evidence="6" type="ORF">FF125_02540</name>
</gene>
<keyword evidence="1" id="KW-0805">Transcription regulation</keyword>
<sequence length="196" mass="22776">MTKASNTRHNILEKAFDLIYKKGYQTTSIDEIIATTKVTKGAFYYHFKTKDEMGIAIINEIVKPIMQKSVIFPLQNTENPIEEIYFMTKSLLLENNFLKLEYGCPAGNLTQEMTPWNSEFTKVLKELIIEWQTTIENNVKKGIENGKVRSDINPKQVAYFIISSYWGIRNFGKITNNKDCYNSYLEELKIYLSNLN</sequence>
<evidence type="ECO:0000313" key="6">
    <source>
        <dbReference type="EMBL" id="QCX37366.1"/>
    </source>
</evidence>
<keyword evidence="2 4" id="KW-0238">DNA-binding</keyword>
<dbReference type="InterPro" id="IPR001647">
    <property type="entry name" value="HTH_TetR"/>
</dbReference>
<dbReference type="InterPro" id="IPR023772">
    <property type="entry name" value="DNA-bd_HTH_TetR-type_CS"/>
</dbReference>
<dbReference type="PANTHER" id="PTHR47506:SF6">
    <property type="entry name" value="HTH-TYPE TRANSCRIPTIONAL REPRESSOR NEMR"/>
    <property type="match status" value="1"/>
</dbReference>
<dbReference type="EMBL" id="CP040749">
    <property type="protein sequence ID" value="QCX37366.1"/>
    <property type="molecule type" value="Genomic_DNA"/>
</dbReference>
<name>A0A5B7TQE7_9FLAO</name>
<dbReference type="InterPro" id="IPR036271">
    <property type="entry name" value="Tet_transcr_reg_TetR-rel_C_sf"/>
</dbReference>
<dbReference type="Proteomes" id="UP000306229">
    <property type="component" value="Chromosome"/>
</dbReference>
<organism evidence="6 7">
    <name type="scientific">Aureibaculum algae</name>
    <dbReference type="NCBI Taxonomy" id="2584122"/>
    <lineage>
        <taxon>Bacteria</taxon>
        <taxon>Pseudomonadati</taxon>
        <taxon>Bacteroidota</taxon>
        <taxon>Flavobacteriia</taxon>
        <taxon>Flavobacteriales</taxon>
        <taxon>Flavobacteriaceae</taxon>
        <taxon>Aureibaculum</taxon>
    </lineage>
</organism>
<dbReference type="InterPro" id="IPR011075">
    <property type="entry name" value="TetR_C"/>
</dbReference>
<dbReference type="InterPro" id="IPR009057">
    <property type="entry name" value="Homeodomain-like_sf"/>
</dbReference>
<evidence type="ECO:0000313" key="7">
    <source>
        <dbReference type="Proteomes" id="UP000306229"/>
    </source>
</evidence>
<evidence type="ECO:0000256" key="1">
    <source>
        <dbReference type="ARBA" id="ARBA00023015"/>
    </source>
</evidence>
<dbReference type="PANTHER" id="PTHR47506">
    <property type="entry name" value="TRANSCRIPTIONAL REGULATORY PROTEIN"/>
    <property type="match status" value="1"/>
</dbReference>